<feature type="region of interest" description="Disordered" evidence="11">
    <location>
        <begin position="143"/>
        <end position="200"/>
    </location>
</feature>
<evidence type="ECO:0000313" key="14">
    <source>
        <dbReference type="Proteomes" id="UP001140453"/>
    </source>
</evidence>
<keyword evidence="8" id="KW-0539">Nucleus</keyword>
<feature type="compositionally biased region" description="Basic and acidic residues" evidence="11">
    <location>
        <begin position="373"/>
        <end position="390"/>
    </location>
</feature>
<keyword evidence="5" id="KW-0862">Zinc</keyword>
<keyword evidence="2" id="KW-0479">Metal-binding</keyword>
<evidence type="ECO:0000256" key="8">
    <source>
        <dbReference type="ARBA" id="ARBA00023242"/>
    </source>
</evidence>
<keyword evidence="14" id="KW-1185">Reference proteome</keyword>
<sequence length="390" mass="41888">MSSAYPAQQPSFINPWPAHSHQSTAPSSHALYAASPQVAHSGMPSNHMALDRHSQQPSSRPPVTAAASMAPYGSAIPVTSASAGSPPQLNLMNMTRMHHPSTSPSYTGAVYQTSAPSPVHATYAPSPTSFEPMQYPQTAVRHNYLPSDADPQSRRYSQSSVSSSASYDQVDMALPRAPRGPIVDYPTTRGISTEEQRREFQSALEASQGMLNMKFDTSNQETPRAGVYNARSRGSTDSYGFPSAHSTSSSVSSTGFSPAYYGSVDGGSVSDYSTAGSDIEGAGTRALPRPQGLMPNQPPAPQSMMGQFSSKVSSSTQKKHKCKVCDKRFTRPSSLQTHMYSHTGEKPFKCEVEGCGRNFSVVSNLRRHRKVHKGGDARSDAGSEDRNQSD</sequence>
<accession>A0A9W8Z2P6</accession>
<dbReference type="InterPro" id="IPR013087">
    <property type="entry name" value="Znf_C2H2_type"/>
</dbReference>
<feature type="domain" description="C2H2-type" evidence="12">
    <location>
        <begin position="320"/>
        <end position="347"/>
    </location>
</feature>
<dbReference type="PANTHER" id="PTHR23233:SF84">
    <property type="entry name" value="FI23031P1"/>
    <property type="match status" value="1"/>
</dbReference>
<dbReference type="OrthoDB" id="6077919at2759"/>
<feature type="region of interest" description="Disordered" evidence="11">
    <location>
        <begin position="217"/>
        <end position="253"/>
    </location>
</feature>
<feature type="compositionally biased region" description="Polar residues" evidence="11">
    <location>
        <begin position="1"/>
        <end position="12"/>
    </location>
</feature>
<evidence type="ECO:0000256" key="5">
    <source>
        <dbReference type="ARBA" id="ARBA00022833"/>
    </source>
</evidence>
<feature type="compositionally biased region" description="Low complexity" evidence="11">
    <location>
        <begin position="154"/>
        <end position="171"/>
    </location>
</feature>
<evidence type="ECO:0000256" key="11">
    <source>
        <dbReference type="SAM" id="MobiDB-lite"/>
    </source>
</evidence>
<comment type="subcellular location">
    <subcellularLocation>
        <location evidence="1">Nucleus</location>
    </subcellularLocation>
</comment>
<evidence type="ECO:0000259" key="12">
    <source>
        <dbReference type="PROSITE" id="PS50157"/>
    </source>
</evidence>
<dbReference type="GO" id="GO:0000978">
    <property type="term" value="F:RNA polymerase II cis-regulatory region sequence-specific DNA binding"/>
    <property type="evidence" value="ECO:0007669"/>
    <property type="project" value="TreeGrafter"/>
</dbReference>
<comment type="caution">
    <text evidence="13">The sequence shown here is derived from an EMBL/GenBank/DDBJ whole genome shotgun (WGS) entry which is preliminary data.</text>
</comment>
<dbReference type="InterPro" id="IPR051565">
    <property type="entry name" value="Sal_C2H2-zinc-finger"/>
</dbReference>
<evidence type="ECO:0000256" key="6">
    <source>
        <dbReference type="ARBA" id="ARBA00023015"/>
    </source>
</evidence>
<dbReference type="AlphaFoldDB" id="A0A9W8Z2P6"/>
<dbReference type="Pfam" id="PF00096">
    <property type="entry name" value="zf-C2H2"/>
    <property type="match status" value="2"/>
</dbReference>
<feature type="compositionally biased region" description="Low complexity" evidence="11">
    <location>
        <begin position="241"/>
        <end position="253"/>
    </location>
</feature>
<dbReference type="GO" id="GO:0008270">
    <property type="term" value="F:zinc ion binding"/>
    <property type="evidence" value="ECO:0007669"/>
    <property type="project" value="UniProtKB-KW"/>
</dbReference>
<dbReference type="EMBL" id="JAPEVB010000001">
    <property type="protein sequence ID" value="KAJ4396766.1"/>
    <property type="molecule type" value="Genomic_DNA"/>
</dbReference>
<dbReference type="PROSITE" id="PS00028">
    <property type="entry name" value="ZINC_FINGER_C2H2_1"/>
    <property type="match status" value="2"/>
</dbReference>
<keyword evidence="7" id="KW-0804">Transcription</keyword>
<dbReference type="FunFam" id="3.30.160.60:FF:001102">
    <property type="entry name" value="Transcription factor IIIA"/>
    <property type="match status" value="1"/>
</dbReference>
<organism evidence="13 14">
    <name type="scientific">Gnomoniopsis smithogilvyi</name>
    <dbReference type="NCBI Taxonomy" id="1191159"/>
    <lineage>
        <taxon>Eukaryota</taxon>
        <taxon>Fungi</taxon>
        <taxon>Dikarya</taxon>
        <taxon>Ascomycota</taxon>
        <taxon>Pezizomycotina</taxon>
        <taxon>Sordariomycetes</taxon>
        <taxon>Sordariomycetidae</taxon>
        <taxon>Diaporthales</taxon>
        <taxon>Gnomoniaceae</taxon>
        <taxon>Gnomoniopsis</taxon>
    </lineage>
</organism>
<comment type="similarity">
    <text evidence="9">Belongs to the sal C2H2-type zinc-finger protein family.</text>
</comment>
<feature type="compositionally biased region" description="Polar residues" evidence="11">
    <location>
        <begin position="77"/>
        <end position="93"/>
    </location>
</feature>
<dbReference type="GO" id="GO:0005634">
    <property type="term" value="C:nucleus"/>
    <property type="evidence" value="ECO:0007669"/>
    <property type="project" value="UniProtKB-SubCell"/>
</dbReference>
<evidence type="ECO:0000256" key="3">
    <source>
        <dbReference type="ARBA" id="ARBA00022737"/>
    </source>
</evidence>
<evidence type="ECO:0000256" key="9">
    <source>
        <dbReference type="ARBA" id="ARBA00038474"/>
    </source>
</evidence>
<evidence type="ECO:0000256" key="10">
    <source>
        <dbReference type="PROSITE-ProRule" id="PRU00042"/>
    </source>
</evidence>
<feature type="region of interest" description="Disordered" evidence="11">
    <location>
        <begin position="1"/>
        <end position="25"/>
    </location>
</feature>
<feature type="region of interest" description="Disordered" evidence="11">
    <location>
        <begin position="366"/>
        <end position="390"/>
    </location>
</feature>
<dbReference type="Proteomes" id="UP001140453">
    <property type="component" value="Unassembled WGS sequence"/>
</dbReference>
<feature type="region of interest" description="Disordered" evidence="11">
    <location>
        <begin position="272"/>
        <end position="307"/>
    </location>
</feature>
<feature type="domain" description="C2H2-type" evidence="12">
    <location>
        <begin position="348"/>
        <end position="377"/>
    </location>
</feature>
<evidence type="ECO:0000313" key="13">
    <source>
        <dbReference type="EMBL" id="KAJ4396766.1"/>
    </source>
</evidence>
<keyword evidence="4 10" id="KW-0863">Zinc-finger</keyword>
<dbReference type="SUPFAM" id="SSF57667">
    <property type="entry name" value="beta-beta-alpha zinc fingers"/>
    <property type="match status" value="1"/>
</dbReference>
<keyword evidence="3" id="KW-0677">Repeat</keyword>
<evidence type="ECO:0000256" key="7">
    <source>
        <dbReference type="ARBA" id="ARBA00023163"/>
    </source>
</evidence>
<protein>
    <recommendedName>
        <fullName evidence="12">C2H2-type domain-containing protein</fullName>
    </recommendedName>
</protein>
<dbReference type="SMART" id="SM00355">
    <property type="entry name" value="ZnF_C2H2"/>
    <property type="match status" value="2"/>
</dbReference>
<dbReference type="Gene3D" id="3.30.160.60">
    <property type="entry name" value="Classic Zinc Finger"/>
    <property type="match status" value="2"/>
</dbReference>
<evidence type="ECO:0000256" key="1">
    <source>
        <dbReference type="ARBA" id="ARBA00004123"/>
    </source>
</evidence>
<feature type="region of interest" description="Disordered" evidence="11">
    <location>
        <begin position="39"/>
        <end position="107"/>
    </location>
</feature>
<keyword evidence="6" id="KW-0805">Transcription regulation</keyword>
<dbReference type="GO" id="GO:0000981">
    <property type="term" value="F:DNA-binding transcription factor activity, RNA polymerase II-specific"/>
    <property type="evidence" value="ECO:0007669"/>
    <property type="project" value="TreeGrafter"/>
</dbReference>
<dbReference type="FunFam" id="3.30.160.60:FF:000793">
    <property type="entry name" value="C2H2 finger domain protein FlbC"/>
    <property type="match status" value="1"/>
</dbReference>
<dbReference type="PROSITE" id="PS50157">
    <property type="entry name" value="ZINC_FINGER_C2H2_2"/>
    <property type="match status" value="2"/>
</dbReference>
<reference evidence="13" key="1">
    <citation type="submission" date="2022-10" db="EMBL/GenBank/DDBJ databases">
        <title>Tapping the CABI collections for fungal endophytes: first genome assemblies for Collariella, Neodidymelliopsis, Ascochyta clinopodiicola, Didymella pomorum, Didymosphaeria variabile, Neocosmospora piperis and Neocucurbitaria cava.</title>
        <authorList>
            <person name="Hill R."/>
        </authorList>
    </citation>
    <scope>NUCLEOTIDE SEQUENCE</scope>
    <source>
        <strain evidence="13">IMI 355082</strain>
    </source>
</reference>
<dbReference type="PANTHER" id="PTHR23233">
    <property type="entry name" value="SAL-LIKE PROTEIN"/>
    <property type="match status" value="1"/>
</dbReference>
<evidence type="ECO:0000256" key="2">
    <source>
        <dbReference type="ARBA" id="ARBA00022723"/>
    </source>
</evidence>
<evidence type="ECO:0000256" key="4">
    <source>
        <dbReference type="ARBA" id="ARBA00022771"/>
    </source>
</evidence>
<name>A0A9W8Z2P6_9PEZI</name>
<dbReference type="InterPro" id="IPR036236">
    <property type="entry name" value="Znf_C2H2_sf"/>
</dbReference>
<proteinExistence type="inferred from homology"/>
<gene>
    <name evidence="13" type="ORF">N0V93_000988</name>
</gene>